<dbReference type="InterPro" id="IPR036610">
    <property type="entry name" value="PEBP-like_sf"/>
</dbReference>
<organism evidence="1">
    <name type="scientific">Fervidicoccus fontis</name>
    <dbReference type="NCBI Taxonomy" id="683846"/>
    <lineage>
        <taxon>Archaea</taxon>
        <taxon>Thermoproteota</taxon>
        <taxon>Thermoprotei</taxon>
        <taxon>Fervidicoccales</taxon>
        <taxon>Fervidicoccaceae</taxon>
        <taxon>Fervidicoccus</taxon>
    </lineage>
</organism>
<dbReference type="Pfam" id="PF01161">
    <property type="entry name" value="PBP"/>
    <property type="match status" value="1"/>
</dbReference>
<dbReference type="InterPro" id="IPR008914">
    <property type="entry name" value="PEBP"/>
</dbReference>
<gene>
    <name evidence="1" type="ORF">ENM78_00510</name>
</gene>
<dbReference type="Gene3D" id="3.90.280.10">
    <property type="entry name" value="PEBP-like"/>
    <property type="match status" value="1"/>
</dbReference>
<dbReference type="CDD" id="cd00865">
    <property type="entry name" value="PEBP_bact_arch"/>
    <property type="match status" value="1"/>
</dbReference>
<dbReference type="PANTHER" id="PTHR30289">
    <property type="entry name" value="UNCHARACTERIZED PROTEIN YBCL-RELATED"/>
    <property type="match status" value="1"/>
</dbReference>
<dbReference type="PANTHER" id="PTHR30289:SF1">
    <property type="entry name" value="PEBP (PHOSPHATIDYLETHANOLAMINE-BINDING PROTEIN) FAMILY PROTEIN"/>
    <property type="match status" value="1"/>
</dbReference>
<comment type="caution">
    <text evidence="1">The sequence shown here is derived from an EMBL/GenBank/DDBJ whole genome shotgun (WGS) entry which is preliminary data.</text>
</comment>
<dbReference type="AlphaFoldDB" id="A0A7J3ZIM9"/>
<reference evidence="1" key="1">
    <citation type="journal article" date="2020" name="mSystems">
        <title>Genome- and Community-Level Interaction Insights into Carbon Utilization and Element Cycling Functions of Hydrothermarchaeota in Hydrothermal Sediment.</title>
        <authorList>
            <person name="Zhou Z."/>
            <person name="Liu Y."/>
            <person name="Xu W."/>
            <person name="Pan J."/>
            <person name="Luo Z.H."/>
            <person name="Li M."/>
        </authorList>
    </citation>
    <scope>NUCLEOTIDE SEQUENCE [LARGE SCALE GENOMIC DNA]</scope>
    <source>
        <strain evidence="1">SpSt-1116</strain>
    </source>
</reference>
<name>A0A7J3ZIM9_9CREN</name>
<dbReference type="InterPro" id="IPR005247">
    <property type="entry name" value="YbhB_YbcL/LppC-like"/>
</dbReference>
<accession>A0A7J3ZIM9</accession>
<evidence type="ECO:0000313" key="1">
    <source>
        <dbReference type="EMBL" id="HHQ79937.1"/>
    </source>
</evidence>
<dbReference type="EMBL" id="DRZC01000010">
    <property type="protein sequence ID" value="HHQ79937.1"/>
    <property type="molecule type" value="Genomic_DNA"/>
</dbReference>
<protein>
    <submittedName>
        <fullName evidence="1">YbhB/YbcL family Raf kinase inhibitor-like protein</fullName>
    </submittedName>
</protein>
<dbReference type="SUPFAM" id="SSF49777">
    <property type="entry name" value="PEBP-like"/>
    <property type="match status" value="1"/>
</dbReference>
<sequence>MSEMMRREFRVSLGFDFFPKKYTCDGEGVSPPIRLEGLSGRCWLALLMEDIDAHFDVVTHWVAWNVLLEGNMIPEGIPKKLITREPVRAMQGRNDFGKIGYSGPCPPRGETHRYRLTVYLLRDEIDTLIAGSPRSLVEKELRRYAIGFSDAVAAYGR</sequence>
<proteinExistence type="predicted"/>
<dbReference type="NCBIfam" id="TIGR00481">
    <property type="entry name" value="YbhB/YbcL family Raf kinase inhibitor-like protein"/>
    <property type="match status" value="1"/>
</dbReference>